<organism evidence="1 2">
    <name type="scientific">Diphasiastrum complanatum</name>
    <name type="common">Issler's clubmoss</name>
    <name type="synonym">Lycopodium complanatum</name>
    <dbReference type="NCBI Taxonomy" id="34168"/>
    <lineage>
        <taxon>Eukaryota</taxon>
        <taxon>Viridiplantae</taxon>
        <taxon>Streptophyta</taxon>
        <taxon>Embryophyta</taxon>
        <taxon>Tracheophyta</taxon>
        <taxon>Lycopodiopsida</taxon>
        <taxon>Lycopodiales</taxon>
        <taxon>Lycopodiaceae</taxon>
        <taxon>Lycopodioideae</taxon>
        <taxon>Diphasiastrum</taxon>
    </lineage>
</organism>
<proteinExistence type="predicted"/>
<reference evidence="2" key="1">
    <citation type="journal article" date="2024" name="Proc. Natl. Acad. Sci. U.S.A.">
        <title>Extraordinary preservation of gene collinearity over three hundred million years revealed in homosporous lycophytes.</title>
        <authorList>
            <person name="Li C."/>
            <person name="Wickell D."/>
            <person name="Kuo L.Y."/>
            <person name="Chen X."/>
            <person name="Nie B."/>
            <person name="Liao X."/>
            <person name="Peng D."/>
            <person name="Ji J."/>
            <person name="Jenkins J."/>
            <person name="Williams M."/>
            <person name="Shu S."/>
            <person name="Plott C."/>
            <person name="Barry K."/>
            <person name="Rajasekar S."/>
            <person name="Grimwood J."/>
            <person name="Han X."/>
            <person name="Sun S."/>
            <person name="Hou Z."/>
            <person name="He W."/>
            <person name="Dai G."/>
            <person name="Sun C."/>
            <person name="Schmutz J."/>
            <person name="Leebens-Mack J.H."/>
            <person name="Li F.W."/>
            <person name="Wang L."/>
        </authorList>
    </citation>
    <scope>NUCLEOTIDE SEQUENCE [LARGE SCALE GENOMIC DNA]</scope>
    <source>
        <strain evidence="2">cv. PW_Plant_1</strain>
    </source>
</reference>
<sequence>MVTSGAFGVMPDHLPLATVPPYVEVSSPDGKVWRFAAGTKAGFAVSRIKRKLPELSRDILCIEAVKEGEEPVEFGPDAELVHYGENWKLQILQEQDYLSGKVVHQEKLGAGFNREKVGAGLHLVKVGTGPNQERVGADYKAGADLQGQLCEIKDVVAEFYPGGKLPKGSKQEFSSSERRKRSRNWNLHEVLLLVQAKKDEWERYENPSDRSKYETAAEKWVRVAECLQAKGILDRDVDQCRGKWDNLLSDFKTIKDWHRKVENPPYASLSRDEKRQQKLPSLFDSQVMDLLDSFYGRRQGVCHLFSMDHSACQSHDRDDVTDEADHCEGDGEDAFNSQKKRRRY</sequence>
<evidence type="ECO:0000313" key="1">
    <source>
        <dbReference type="EMBL" id="KAJ7570398.1"/>
    </source>
</evidence>
<name>A0ACC2EVE0_DIPCM</name>
<evidence type="ECO:0000313" key="2">
    <source>
        <dbReference type="Proteomes" id="UP001162992"/>
    </source>
</evidence>
<protein>
    <submittedName>
        <fullName evidence="1">Uncharacterized protein</fullName>
    </submittedName>
</protein>
<accession>A0ACC2EVE0</accession>
<gene>
    <name evidence="1" type="ORF">O6H91_01G118200</name>
</gene>
<dbReference type="Proteomes" id="UP001162992">
    <property type="component" value="Chromosome 1"/>
</dbReference>
<comment type="caution">
    <text evidence="1">The sequence shown here is derived from an EMBL/GenBank/DDBJ whole genome shotgun (WGS) entry which is preliminary data.</text>
</comment>
<dbReference type="EMBL" id="CM055092">
    <property type="protein sequence ID" value="KAJ7570398.1"/>
    <property type="molecule type" value="Genomic_DNA"/>
</dbReference>
<keyword evidence="2" id="KW-1185">Reference proteome</keyword>